<sequence length="74" mass="7967">MAMINKQMGNSVDDALPVADEDILMSLLCIAPKPWENDRNTDVGSVNEMTKICLGKACEAVKSAVVWRAASENG</sequence>
<evidence type="ECO:0000313" key="1">
    <source>
        <dbReference type="EMBL" id="USV03367.1"/>
    </source>
</evidence>
<protein>
    <submittedName>
        <fullName evidence="1">Uncharacterized protein</fullName>
    </submittedName>
</protein>
<organism evidence="1 2">
    <name type="scientific">Serratia entomophila</name>
    <dbReference type="NCBI Taxonomy" id="42906"/>
    <lineage>
        <taxon>Bacteria</taxon>
        <taxon>Pseudomonadati</taxon>
        <taxon>Pseudomonadota</taxon>
        <taxon>Gammaproteobacteria</taxon>
        <taxon>Enterobacterales</taxon>
        <taxon>Yersiniaceae</taxon>
        <taxon>Serratia</taxon>
    </lineage>
</organism>
<dbReference type="GeneID" id="75021810"/>
<accession>A0ABY5D0Q8</accession>
<evidence type="ECO:0000313" key="2">
    <source>
        <dbReference type="Proteomes" id="UP001056873"/>
    </source>
</evidence>
<dbReference type="Proteomes" id="UP001056873">
    <property type="component" value="Chromosome"/>
</dbReference>
<name>A0ABY5D0Q8_9GAMM</name>
<proteinExistence type="predicted"/>
<dbReference type="RefSeq" id="WP_234591391.1">
    <property type="nucleotide sequence ID" value="NZ_CAMIPG010000005.1"/>
</dbReference>
<reference evidence="1" key="1">
    <citation type="journal article" date="2022" name="BMC Genomics">
        <title>Genome sequence of the entomopathogenic Serratia entomophila isolate 626 and characterisation of the species specific itaconate degradation pathway.</title>
        <authorList>
            <person name="Vaughan A.L."/>
            <person name="Altermann E."/>
            <person name="Glare T.R."/>
            <person name="Hurst M.R.H."/>
        </authorList>
    </citation>
    <scope>NUCLEOTIDE SEQUENCE</scope>
    <source>
        <strain evidence="1">626</strain>
    </source>
</reference>
<gene>
    <name evidence="1" type="ORF">KFQ06_07420</name>
</gene>
<dbReference type="EMBL" id="CP074347">
    <property type="protein sequence ID" value="USV03367.1"/>
    <property type="molecule type" value="Genomic_DNA"/>
</dbReference>
<keyword evidence="2" id="KW-1185">Reference proteome</keyword>